<dbReference type="AlphaFoldDB" id="A0A8H3APT5"/>
<proteinExistence type="predicted"/>
<evidence type="ECO:0000259" key="1">
    <source>
        <dbReference type="Pfam" id="PF00656"/>
    </source>
</evidence>
<accession>A0A8H3APT5</accession>
<dbReference type="GO" id="GO:0004197">
    <property type="term" value="F:cysteine-type endopeptidase activity"/>
    <property type="evidence" value="ECO:0007669"/>
    <property type="project" value="InterPro"/>
</dbReference>
<protein>
    <recommendedName>
        <fullName evidence="1">Peptidase C14 caspase domain-containing protein</fullName>
    </recommendedName>
</protein>
<gene>
    <name evidence="2" type="ORF">RDB_LOCUS128097</name>
</gene>
<reference evidence="2" key="1">
    <citation type="submission" date="2021-01" db="EMBL/GenBank/DDBJ databases">
        <authorList>
            <person name="Kaushik A."/>
        </authorList>
    </citation>
    <scope>NUCLEOTIDE SEQUENCE</scope>
    <source>
        <strain evidence="2">AG1-1C</strain>
    </source>
</reference>
<dbReference type="InterPro" id="IPR011600">
    <property type="entry name" value="Pept_C14_caspase"/>
</dbReference>
<name>A0A8H3APT5_9AGAM</name>
<evidence type="ECO:0000313" key="3">
    <source>
        <dbReference type="Proteomes" id="UP000663846"/>
    </source>
</evidence>
<dbReference type="EMBL" id="CAJMWS010000386">
    <property type="protein sequence ID" value="CAE6440136.1"/>
    <property type="molecule type" value="Genomic_DNA"/>
</dbReference>
<dbReference type="Gene3D" id="3.40.50.1460">
    <property type="match status" value="1"/>
</dbReference>
<comment type="caution">
    <text evidence="2">The sequence shown here is derived from an EMBL/GenBank/DDBJ whole genome shotgun (WGS) entry which is preliminary data.</text>
</comment>
<dbReference type="Pfam" id="PF00656">
    <property type="entry name" value="Peptidase_C14"/>
    <property type="match status" value="1"/>
</dbReference>
<organism evidence="2 3">
    <name type="scientific">Rhizoctonia solani</name>
    <dbReference type="NCBI Taxonomy" id="456999"/>
    <lineage>
        <taxon>Eukaryota</taxon>
        <taxon>Fungi</taxon>
        <taxon>Dikarya</taxon>
        <taxon>Basidiomycota</taxon>
        <taxon>Agaricomycotina</taxon>
        <taxon>Agaricomycetes</taxon>
        <taxon>Cantharellales</taxon>
        <taxon>Ceratobasidiaceae</taxon>
        <taxon>Rhizoctonia</taxon>
    </lineage>
</organism>
<dbReference type="GO" id="GO:0006508">
    <property type="term" value="P:proteolysis"/>
    <property type="evidence" value="ECO:0007669"/>
    <property type="project" value="InterPro"/>
</dbReference>
<evidence type="ECO:0000313" key="2">
    <source>
        <dbReference type="EMBL" id="CAE6440136.1"/>
    </source>
</evidence>
<feature type="domain" description="Peptidase C14 caspase" evidence="1">
    <location>
        <begin position="11"/>
        <end position="239"/>
    </location>
</feature>
<dbReference type="Proteomes" id="UP000663846">
    <property type="component" value="Unassembled WGS sequence"/>
</dbReference>
<sequence>MFWPTDRVLMELKGTIKDREHIGQFLNRFVPGIRVMGLKSGGLNALRDDIVHAMDEAVRIGPPLVVVYFQGHGEGHYGPLRYITGDRKEGGKLEGFTAEGLVKMFSKLSAQTMAMVITDFCNTGNIYRLRFILVPRSDGSSFWAETQEWEDDQKSSRVHSITSPMIHAAGSLECQSVYETEKRGGYLTNSLANLEAGPLTLARFLLNLRRDVEVHLQDAKAHPRSPLPEYAEQVPQVYCNFELPPNDPESFLRIYDGTAKSFYSTFN</sequence>